<dbReference type="Pfam" id="PF00535">
    <property type="entry name" value="Glycos_transf_2"/>
    <property type="match status" value="1"/>
</dbReference>
<dbReference type="Proteomes" id="UP000178999">
    <property type="component" value="Unassembled WGS sequence"/>
</dbReference>
<evidence type="ECO:0000259" key="2">
    <source>
        <dbReference type="Pfam" id="PF00535"/>
    </source>
</evidence>
<evidence type="ECO:0000313" key="4">
    <source>
        <dbReference type="Proteomes" id="UP000178999"/>
    </source>
</evidence>
<dbReference type="SUPFAM" id="SSF53448">
    <property type="entry name" value="Nucleotide-diphospho-sugar transferases"/>
    <property type="match status" value="1"/>
</dbReference>
<feature type="domain" description="Glycosyltransferase 2-like" evidence="2">
    <location>
        <begin position="8"/>
        <end position="123"/>
    </location>
</feature>
<accession>A0A1F8CT57</accession>
<sequence>MVNITGVVLSQNEEKQIKKCLESITWCDEVIVIDDYSNDNTQKIAEGLGARVFKRKLGGDFSGQRNFALRQARHDWVLFVDADEIVSDELKREIIKVYAKTRLDGFYIKRIMVFNGKVLCGGEWSNQWILRLARRESGKWIRAVHEFWEIENTGKLGSVIYHEVNDALSLWIQKIGSYAKVHAQENRAQAKKANLRKLVLFPILKFFHNFIFLRGFRDGTTGFVLSVMMSLHSFLAWSSLYSKLKTK</sequence>
<dbReference type="Gene3D" id="3.90.550.10">
    <property type="entry name" value="Spore Coat Polysaccharide Biosynthesis Protein SpsA, Chain A"/>
    <property type="match status" value="1"/>
</dbReference>
<proteinExistence type="predicted"/>
<dbReference type="STRING" id="1802538.A2382_01150"/>
<keyword evidence="1" id="KW-0472">Membrane</keyword>
<dbReference type="InterPro" id="IPR029044">
    <property type="entry name" value="Nucleotide-diphossugar_trans"/>
</dbReference>
<dbReference type="AlphaFoldDB" id="A0A1F8CT57"/>
<dbReference type="PANTHER" id="PTHR43630:SF2">
    <property type="entry name" value="GLYCOSYLTRANSFERASE"/>
    <property type="match status" value="1"/>
</dbReference>
<keyword evidence="1" id="KW-1133">Transmembrane helix</keyword>
<dbReference type="InterPro" id="IPR001173">
    <property type="entry name" value="Glyco_trans_2-like"/>
</dbReference>
<evidence type="ECO:0000313" key="3">
    <source>
        <dbReference type="EMBL" id="OGM79462.1"/>
    </source>
</evidence>
<dbReference type="PANTHER" id="PTHR43630">
    <property type="entry name" value="POLY-BETA-1,6-N-ACETYL-D-GLUCOSAMINE SYNTHASE"/>
    <property type="match status" value="1"/>
</dbReference>
<dbReference type="EMBL" id="MGHY01000015">
    <property type="protein sequence ID" value="OGM79462.1"/>
    <property type="molecule type" value="Genomic_DNA"/>
</dbReference>
<gene>
    <name evidence="3" type="ORF">A2382_01150</name>
</gene>
<name>A0A1F8CT57_9BACT</name>
<protein>
    <recommendedName>
        <fullName evidence="2">Glycosyltransferase 2-like domain-containing protein</fullName>
    </recommendedName>
</protein>
<keyword evidence="1" id="KW-0812">Transmembrane</keyword>
<dbReference type="CDD" id="cd02511">
    <property type="entry name" value="Beta4Glucosyltransferase"/>
    <property type="match status" value="1"/>
</dbReference>
<reference evidence="3 4" key="1">
    <citation type="journal article" date="2016" name="Nat. Commun.">
        <title>Thousands of microbial genomes shed light on interconnected biogeochemical processes in an aquifer system.</title>
        <authorList>
            <person name="Anantharaman K."/>
            <person name="Brown C.T."/>
            <person name="Hug L.A."/>
            <person name="Sharon I."/>
            <person name="Castelle C.J."/>
            <person name="Probst A.J."/>
            <person name="Thomas B.C."/>
            <person name="Singh A."/>
            <person name="Wilkins M.J."/>
            <person name="Karaoz U."/>
            <person name="Brodie E.L."/>
            <person name="Williams K.H."/>
            <person name="Hubbard S.S."/>
            <person name="Banfield J.F."/>
        </authorList>
    </citation>
    <scope>NUCLEOTIDE SEQUENCE [LARGE SCALE GENOMIC DNA]</scope>
</reference>
<evidence type="ECO:0000256" key="1">
    <source>
        <dbReference type="SAM" id="Phobius"/>
    </source>
</evidence>
<comment type="caution">
    <text evidence="3">The sequence shown here is derived from an EMBL/GenBank/DDBJ whole genome shotgun (WGS) entry which is preliminary data.</text>
</comment>
<organism evidence="3 4">
    <name type="scientific">Candidatus Woesebacteria bacterium RIFOXYB1_FULL_38_16</name>
    <dbReference type="NCBI Taxonomy" id="1802538"/>
    <lineage>
        <taxon>Bacteria</taxon>
        <taxon>Candidatus Woeseibacteriota</taxon>
    </lineage>
</organism>
<feature type="transmembrane region" description="Helical" evidence="1">
    <location>
        <begin position="222"/>
        <end position="241"/>
    </location>
</feature>